<evidence type="ECO:0000313" key="3">
    <source>
        <dbReference type="EMBL" id="QAA23475.1"/>
    </source>
</evidence>
<evidence type="ECO:0000313" key="4">
    <source>
        <dbReference type="Proteomes" id="UP000285882"/>
    </source>
</evidence>
<name>A0ABX5QA09_9BACL</name>
<dbReference type="PANTHER" id="PTHR36566">
    <property type="entry name" value="NICKEL INSERTION PROTEIN-RELATED"/>
    <property type="match status" value="1"/>
</dbReference>
<dbReference type="HAMAP" id="MF_01074">
    <property type="entry name" value="LarC"/>
    <property type="match status" value="1"/>
</dbReference>
<accession>A0ABX5QA09</accession>
<dbReference type="Gene3D" id="3.10.20.300">
    <property type="entry name" value="mk0293 like domain"/>
    <property type="match status" value="1"/>
</dbReference>
<comment type="function">
    <text evidence="2">Involved in the biosynthesis of a nickel-pincer cofactor ((SCS)Ni(II) pincer complex). Binds Ni(2+), and functions in nickel delivery to pyridinium-3,5-bisthiocarboxylic acid mononucleotide (P2TMN), to form the mature cofactor. Is thus probably required for the activation of nickel-pincer cofactor-dependent enzymes.</text>
</comment>
<dbReference type="Proteomes" id="UP000285882">
    <property type="component" value="Chromosome"/>
</dbReference>
<dbReference type="Gene3D" id="3.30.70.1380">
    <property type="entry name" value="Transcriptional regulatory protein pf0864 domain like"/>
    <property type="match status" value="1"/>
</dbReference>
<dbReference type="EC" id="4.99.1.12" evidence="2"/>
<comment type="catalytic activity">
    <reaction evidence="2">
        <text>Ni(II)-pyridinium-3,5-bisthiocarboxylate mononucleotide = pyridinium-3,5-bisthiocarboxylate mononucleotide + Ni(2+)</text>
        <dbReference type="Rhea" id="RHEA:54784"/>
        <dbReference type="ChEBI" id="CHEBI:49786"/>
        <dbReference type="ChEBI" id="CHEBI:137372"/>
        <dbReference type="ChEBI" id="CHEBI:137373"/>
        <dbReference type="EC" id="4.99.1.12"/>
    </reaction>
</comment>
<gene>
    <name evidence="2" type="primary">larC</name>
    <name evidence="3" type="ORF">C0674_13195</name>
</gene>
<evidence type="ECO:0000256" key="1">
    <source>
        <dbReference type="ARBA" id="ARBA00022596"/>
    </source>
</evidence>
<comment type="similarity">
    <text evidence="2">Belongs to the LarC family.</text>
</comment>
<dbReference type="NCBIfam" id="TIGR00299">
    <property type="entry name" value="nickel pincer cofactor biosynthesis protein LarC"/>
    <property type="match status" value="1"/>
</dbReference>
<sequence>MMKTLYLDAFSGISGDMFIGALLDLGVDFDQFKAELAKLNVDGYQLHVERLSKSSIYGTRFDVQLTHEKDHGFIESHHDPHYEHHHQDAVRHLSDIAALIAASTLSEKIKQQSLAVFTEIAKAEAAVHHMPLEAVHFHEVGALDSIVDIVGCFVALDLLKVDEVRASELTDGSGFIHVAHGEMPVPVPAVMQMRIGTNIPIKQRTDIQTELITPTGMGLVKALVRQFGPIPEAQILLKSGYGFGKRDTGAFNALRVLLFDEKKSMQTVSSDQDSVLLIEANLDDEDGESLGFAMDLLLEAGAFDVFFTPIFMKKNRPAIKLSVLCAPAERDRFASMLMKHTSTIGVRYQRMQRVIMKRHFKTVETRFGPIRVKVASHGDLVKQMAEYDDCAKAAREYGTSLETVKQEVDRLLNS</sequence>
<keyword evidence="2" id="KW-0456">Lyase</keyword>
<dbReference type="RefSeq" id="WP_128167070.1">
    <property type="nucleotide sequence ID" value="NZ_CP025688.1"/>
</dbReference>
<organism evidence="3 4">
    <name type="scientific">Sporolactobacillus terrae</name>
    <dbReference type="NCBI Taxonomy" id="269673"/>
    <lineage>
        <taxon>Bacteria</taxon>
        <taxon>Bacillati</taxon>
        <taxon>Bacillota</taxon>
        <taxon>Bacilli</taxon>
        <taxon>Bacillales</taxon>
        <taxon>Sporolactobacillaceae</taxon>
        <taxon>Sporolactobacillus</taxon>
    </lineage>
</organism>
<proteinExistence type="inferred from homology"/>
<keyword evidence="1 2" id="KW-0533">Nickel</keyword>
<dbReference type="PANTHER" id="PTHR36566:SF1">
    <property type="entry name" value="PYRIDINIUM-3,5-BISTHIOCARBOXYLIC ACID MONONUCLEOTIDE NICKEL INSERTION PROTEIN"/>
    <property type="match status" value="1"/>
</dbReference>
<keyword evidence="4" id="KW-1185">Reference proteome</keyword>
<dbReference type="Pfam" id="PF01969">
    <property type="entry name" value="Ni_insertion"/>
    <property type="match status" value="1"/>
</dbReference>
<protein>
    <recommendedName>
        <fullName evidence="2">Pyridinium-3,5-bisthiocarboxylic acid mononucleotide nickel insertion protein</fullName>
        <shortName evidence="2">P2TMN nickel insertion protein</shortName>
        <ecNumber evidence="2">4.99.1.12</ecNumber>
    </recommendedName>
    <alternativeName>
        <fullName evidence="2">Nickel-pincer cofactor biosynthesis protein LarC</fullName>
    </alternativeName>
</protein>
<reference evidence="3 4" key="1">
    <citation type="submission" date="2018-01" db="EMBL/GenBank/DDBJ databases">
        <title>Complete genome sequencing of Sporolactobacillus terrae DLG3.</title>
        <authorList>
            <person name="Nam Y.-D."/>
            <person name="Kang J."/>
            <person name="Chung W.-H."/>
        </authorList>
    </citation>
    <scope>NUCLEOTIDE SEQUENCE [LARGE SCALE GENOMIC DNA]</scope>
    <source>
        <strain evidence="3 4">DLG3</strain>
    </source>
</reference>
<dbReference type="InterPro" id="IPR002822">
    <property type="entry name" value="Ni_insertion"/>
</dbReference>
<dbReference type="EMBL" id="CP025688">
    <property type="protein sequence ID" value="QAA23475.1"/>
    <property type="molecule type" value="Genomic_DNA"/>
</dbReference>
<evidence type="ECO:0000256" key="2">
    <source>
        <dbReference type="HAMAP-Rule" id="MF_01074"/>
    </source>
</evidence>